<dbReference type="RefSeq" id="WP_090608964.1">
    <property type="nucleotide sequence ID" value="NZ_FNZR01000012.1"/>
</dbReference>
<sequence>MPACKKCNEAASGNYCQHCGHPLQLKRVDARYLRDEIAQALSFEKGFLFSVKELFVRPGQSIREFLTQDRGRLVKPVIFIIITSLIYTLINGFFRFEESYTQHSDSSLNAAATTAIFSWVQEHYGYANILMGGLIALWIRLFFKRSPYNFFEILILLCFVMGVGMLIYAMFGVIGNLAKIDLVQVAGVASIVYCSWAVGQFFGSRKATAYLKAFAAYLLGMFTFTFFCLLLGSIIDLVRVSS</sequence>
<dbReference type="STRING" id="332977.SAMN05421740_112128"/>
<dbReference type="AlphaFoldDB" id="A0A1H7TWH9"/>
<feature type="transmembrane region" description="Helical" evidence="1">
    <location>
        <begin position="150"/>
        <end position="171"/>
    </location>
</feature>
<dbReference type="OrthoDB" id="7446256at2"/>
<feature type="transmembrane region" description="Helical" evidence="1">
    <location>
        <begin position="124"/>
        <end position="143"/>
    </location>
</feature>
<evidence type="ECO:0000313" key="3">
    <source>
        <dbReference type="Proteomes" id="UP000198916"/>
    </source>
</evidence>
<dbReference type="Proteomes" id="UP000198916">
    <property type="component" value="Unassembled WGS sequence"/>
</dbReference>
<dbReference type="EMBL" id="FNZR01000012">
    <property type="protein sequence ID" value="SEL89013.1"/>
    <property type="molecule type" value="Genomic_DNA"/>
</dbReference>
<protein>
    <recommendedName>
        <fullName evidence="4">DUF3667 domain-containing protein</fullName>
    </recommendedName>
</protein>
<proteinExistence type="predicted"/>
<dbReference type="InterPro" id="IPR036259">
    <property type="entry name" value="MFS_trans_sf"/>
</dbReference>
<dbReference type="InterPro" id="IPR022134">
    <property type="entry name" value="DUF3667"/>
</dbReference>
<feature type="transmembrane region" description="Helical" evidence="1">
    <location>
        <begin position="214"/>
        <end position="235"/>
    </location>
</feature>
<organism evidence="2 3">
    <name type="scientific">Parapedobacter koreensis</name>
    <dbReference type="NCBI Taxonomy" id="332977"/>
    <lineage>
        <taxon>Bacteria</taxon>
        <taxon>Pseudomonadati</taxon>
        <taxon>Bacteroidota</taxon>
        <taxon>Sphingobacteriia</taxon>
        <taxon>Sphingobacteriales</taxon>
        <taxon>Sphingobacteriaceae</taxon>
        <taxon>Parapedobacter</taxon>
    </lineage>
</organism>
<keyword evidence="3" id="KW-1185">Reference proteome</keyword>
<gene>
    <name evidence="2" type="ORF">SAMN05421740_112128</name>
</gene>
<keyword evidence="1" id="KW-1133">Transmembrane helix</keyword>
<evidence type="ECO:0000313" key="2">
    <source>
        <dbReference type="EMBL" id="SEL89013.1"/>
    </source>
</evidence>
<dbReference type="Pfam" id="PF12412">
    <property type="entry name" value="DUF3667"/>
    <property type="match status" value="1"/>
</dbReference>
<name>A0A1H7TWH9_9SPHI</name>
<reference evidence="3" key="1">
    <citation type="submission" date="2016-10" db="EMBL/GenBank/DDBJ databases">
        <authorList>
            <person name="Varghese N."/>
            <person name="Submissions S."/>
        </authorList>
    </citation>
    <scope>NUCLEOTIDE SEQUENCE [LARGE SCALE GENOMIC DNA]</scope>
    <source>
        <strain evidence="3">Jip14</strain>
    </source>
</reference>
<feature type="transmembrane region" description="Helical" evidence="1">
    <location>
        <begin position="183"/>
        <end position="202"/>
    </location>
</feature>
<evidence type="ECO:0008006" key="4">
    <source>
        <dbReference type="Google" id="ProtNLM"/>
    </source>
</evidence>
<keyword evidence="1" id="KW-0472">Membrane</keyword>
<dbReference type="SUPFAM" id="SSF103473">
    <property type="entry name" value="MFS general substrate transporter"/>
    <property type="match status" value="1"/>
</dbReference>
<keyword evidence="1" id="KW-0812">Transmembrane</keyword>
<feature type="transmembrane region" description="Helical" evidence="1">
    <location>
        <begin position="73"/>
        <end position="94"/>
    </location>
</feature>
<evidence type="ECO:0000256" key="1">
    <source>
        <dbReference type="SAM" id="Phobius"/>
    </source>
</evidence>
<accession>A0A1H7TWH9</accession>